<proteinExistence type="predicted"/>
<evidence type="ECO:0000256" key="1">
    <source>
        <dbReference type="ARBA" id="ARBA00023015"/>
    </source>
</evidence>
<reference evidence="6" key="1">
    <citation type="submission" date="2019-07" db="EMBL/GenBank/DDBJ databases">
        <title>Genomic Encyclopedia of Type Strains, Phase IV (KMG-IV): sequencing the most valuable type-strain genomes for metagenomic binning, comparative biology and taxonomic classification.</title>
        <authorList>
            <person name="Goeker M."/>
        </authorList>
    </citation>
    <scope>NUCLEOTIDE SEQUENCE</scope>
    <source>
        <strain evidence="6">DSM 44596</strain>
    </source>
</reference>
<dbReference type="InterPro" id="IPR050109">
    <property type="entry name" value="HTH-type_TetR-like_transc_reg"/>
</dbReference>
<dbReference type="InterPro" id="IPR041586">
    <property type="entry name" value="PsrA_TetR_C"/>
</dbReference>
<comment type="caution">
    <text evidence="6">The sequence shown here is derived from an EMBL/GenBank/DDBJ whole genome shotgun (WGS) entry which is preliminary data.</text>
</comment>
<dbReference type="Pfam" id="PF17939">
    <property type="entry name" value="TetR_C_30"/>
    <property type="match status" value="1"/>
</dbReference>
<feature type="domain" description="PsrA tetracyclin repressor-like C-terminal" evidence="5">
    <location>
        <begin position="110"/>
        <end position="220"/>
    </location>
</feature>
<dbReference type="InterPro" id="IPR009057">
    <property type="entry name" value="Homeodomain-like_sf"/>
</dbReference>
<dbReference type="GO" id="GO:0000976">
    <property type="term" value="F:transcription cis-regulatory region binding"/>
    <property type="evidence" value="ECO:0007669"/>
    <property type="project" value="TreeGrafter"/>
</dbReference>
<evidence type="ECO:0000259" key="5">
    <source>
        <dbReference type="Pfam" id="PF17939"/>
    </source>
</evidence>
<gene>
    <name evidence="6" type="ORF">FNL38_106292</name>
</gene>
<keyword evidence="1" id="KW-0805">Transcription regulation</keyword>
<sequence>MAVDVAARTEDAISDSGTSAGSLRSVATRERILEVAERLFAEHGIFAVSNRQVSEAAGQGNNAAVGYHFGTKIDLLRAIVNKHAAPIEQKRKELLADVKGSTDLRDWITCLVRASTDHYNELTGPAWYARFSVQLMADPTLRAVVYEDVSSSELLQKMLGALAACLPDMPDDVRRARGEMARYVMLHMCAERERLLAGDESVEVSNWDDFTTDIVDALVGLWSAPVTR</sequence>
<name>A0A652YLH5_NOCGL</name>
<dbReference type="InterPro" id="IPR001647">
    <property type="entry name" value="HTH_TetR"/>
</dbReference>
<accession>A0A652YLH5</accession>
<evidence type="ECO:0000256" key="3">
    <source>
        <dbReference type="ARBA" id="ARBA00023163"/>
    </source>
</evidence>
<feature type="domain" description="HTH tetR-type" evidence="4">
    <location>
        <begin position="32"/>
        <end position="79"/>
    </location>
</feature>
<evidence type="ECO:0000259" key="4">
    <source>
        <dbReference type="Pfam" id="PF00440"/>
    </source>
</evidence>
<protein>
    <submittedName>
        <fullName evidence="6">TetR family transcriptional regulator</fullName>
    </submittedName>
</protein>
<dbReference type="SUPFAM" id="SSF46689">
    <property type="entry name" value="Homeodomain-like"/>
    <property type="match status" value="1"/>
</dbReference>
<dbReference type="PANTHER" id="PTHR30055">
    <property type="entry name" value="HTH-TYPE TRANSCRIPTIONAL REGULATOR RUTR"/>
    <property type="match status" value="1"/>
</dbReference>
<dbReference type="Pfam" id="PF00440">
    <property type="entry name" value="TetR_N"/>
    <property type="match status" value="1"/>
</dbReference>
<dbReference type="EMBL" id="VNIQ01000006">
    <property type="protein sequence ID" value="TYQ02472.1"/>
    <property type="molecule type" value="Genomic_DNA"/>
</dbReference>
<evidence type="ECO:0000256" key="2">
    <source>
        <dbReference type="ARBA" id="ARBA00023125"/>
    </source>
</evidence>
<dbReference type="GO" id="GO:0003700">
    <property type="term" value="F:DNA-binding transcription factor activity"/>
    <property type="evidence" value="ECO:0007669"/>
    <property type="project" value="TreeGrafter"/>
</dbReference>
<dbReference type="AlphaFoldDB" id="A0A652YLH5"/>
<keyword evidence="2" id="KW-0238">DNA-binding</keyword>
<keyword evidence="3" id="KW-0804">Transcription</keyword>
<dbReference type="PANTHER" id="PTHR30055:SF234">
    <property type="entry name" value="HTH-TYPE TRANSCRIPTIONAL REGULATOR BETI"/>
    <property type="match status" value="1"/>
</dbReference>
<dbReference type="Gene3D" id="1.10.357.10">
    <property type="entry name" value="Tetracycline Repressor, domain 2"/>
    <property type="match status" value="1"/>
</dbReference>
<organism evidence="6">
    <name type="scientific">Nocardia globerula</name>
    <dbReference type="NCBI Taxonomy" id="1818"/>
    <lineage>
        <taxon>Bacteria</taxon>
        <taxon>Bacillati</taxon>
        <taxon>Actinomycetota</taxon>
        <taxon>Actinomycetes</taxon>
        <taxon>Mycobacteriales</taxon>
        <taxon>Nocardiaceae</taxon>
        <taxon>Nocardia</taxon>
    </lineage>
</organism>
<evidence type="ECO:0000313" key="6">
    <source>
        <dbReference type="EMBL" id="TYQ02472.1"/>
    </source>
</evidence>